<keyword evidence="1" id="KW-0732">Signal</keyword>
<dbReference type="RefSeq" id="WP_368381158.1">
    <property type="nucleotide sequence ID" value="NZ_JBFRYA010000006.1"/>
</dbReference>
<dbReference type="InterPro" id="IPR011044">
    <property type="entry name" value="Quino_amine_DH_bsu"/>
</dbReference>
<sequence length="312" mass="34635">MAGPKLSALVRLFCVLGLLLTSAWPQAGLAATANETASQQFQVNAPQLREMSGISASPSRANRYWAHNDSGDSSRLFAFDEQGRVLTELKIKGATAFDWEDMSSFRDRSGSYLLIADIGDNLSFRPFTDVYLLTEPQTLTSPQMELAISRHFLLVNEDGPRDAEAMAVDSRERFVYILTKRDIHPRLYRFSLDALTGQPIPLNYLGEVRSIPSEDKHQAQGAGRITRFSPTAMEFSLAGDAAIIVTSGKTYYFPRLKNQTWLHALNQTPTVVNVNRMPQIEAGTFSRDGKKLLIGSEGVPAKIEIIPRPKTK</sequence>
<gene>
    <name evidence="2" type="ORF">AB4876_08185</name>
</gene>
<dbReference type="SUPFAM" id="SSF50969">
    <property type="entry name" value="YVTN repeat-like/Quinoprotein amine dehydrogenase"/>
    <property type="match status" value="1"/>
</dbReference>
<organism evidence="2 3">
    <name type="scientific">Zhongshania guokunii</name>
    <dbReference type="NCBI Taxonomy" id="641783"/>
    <lineage>
        <taxon>Bacteria</taxon>
        <taxon>Pseudomonadati</taxon>
        <taxon>Pseudomonadota</taxon>
        <taxon>Gammaproteobacteria</taxon>
        <taxon>Cellvibrionales</taxon>
        <taxon>Spongiibacteraceae</taxon>
        <taxon>Zhongshania</taxon>
    </lineage>
</organism>
<accession>A0ABV3U4K6</accession>
<reference evidence="2 3" key="1">
    <citation type="journal article" date="2011" name="Int. J. Syst. Evol. Microbiol.">
        <title>Zhongshania antarctica gen. nov., sp. nov. and Zhongshania guokunii sp. nov., gammaproteobacteria respectively isolated from coastal attached (fast) ice and surface seawater of the Antarctic.</title>
        <authorList>
            <person name="Li H.J."/>
            <person name="Zhang X.Y."/>
            <person name="Chen C.X."/>
            <person name="Zhang Y.J."/>
            <person name="Gao Z.M."/>
            <person name="Yu Y."/>
            <person name="Chen X.L."/>
            <person name="Chen B."/>
            <person name="Zhang Y.Z."/>
        </authorList>
    </citation>
    <scope>NUCLEOTIDE SEQUENCE [LARGE SCALE GENOMIC DNA]</scope>
    <source>
        <strain evidence="2 3">ZS6-22T</strain>
    </source>
</reference>
<dbReference type="Proteomes" id="UP001557485">
    <property type="component" value="Unassembled WGS sequence"/>
</dbReference>
<proteinExistence type="predicted"/>
<dbReference type="EMBL" id="JBFRYA010000006">
    <property type="protein sequence ID" value="MEX1668888.1"/>
    <property type="molecule type" value="Genomic_DNA"/>
</dbReference>
<evidence type="ECO:0000256" key="1">
    <source>
        <dbReference type="SAM" id="SignalP"/>
    </source>
</evidence>
<name>A0ABV3U4K6_9GAMM</name>
<feature type="signal peptide" evidence="1">
    <location>
        <begin position="1"/>
        <end position="27"/>
    </location>
</feature>
<evidence type="ECO:0000313" key="2">
    <source>
        <dbReference type="EMBL" id="MEX1668888.1"/>
    </source>
</evidence>
<feature type="chain" id="PRO_5046286228" evidence="1">
    <location>
        <begin position="28"/>
        <end position="312"/>
    </location>
</feature>
<evidence type="ECO:0000313" key="3">
    <source>
        <dbReference type="Proteomes" id="UP001557485"/>
    </source>
</evidence>
<protein>
    <submittedName>
        <fullName evidence="2">Uncharacterized protein</fullName>
    </submittedName>
</protein>
<comment type="caution">
    <text evidence="2">The sequence shown here is derived from an EMBL/GenBank/DDBJ whole genome shotgun (WGS) entry which is preliminary data.</text>
</comment>
<keyword evidence="3" id="KW-1185">Reference proteome</keyword>